<evidence type="ECO:0000256" key="3">
    <source>
        <dbReference type="SAM" id="MobiDB-lite"/>
    </source>
</evidence>
<organism evidence="4 5">
    <name type="scientific">Platanthera guangdongensis</name>
    <dbReference type="NCBI Taxonomy" id="2320717"/>
    <lineage>
        <taxon>Eukaryota</taxon>
        <taxon>Viridiplantae</taxon>
        <taxon>Streptophyta</taxon>
        <taxon>Embryophyta</taxon>
        <taxon>Tracheophyta</taxon>
        <taxon>Spermatophyta</taxon>
        <taxon>Magnoliopsida</taxon>
        <taxon>Liliopsida</taxon>
        <taxon>Asparagales</taxon>
        <taxon>Orchidaceae</taxon>
        <taxon>Orchidoideae</taxon>
        <taxon>Orchideae</taxon>
        <taxon>Orchidinae</taxon>
        <taxon>Platanthera</taxon>
    </lineage>
</organism>
<sequence>MAFCREGCLLEAFRIFDSLEYNGLVPTIATYATLIGALSREGFLLDAKMLFGRMVAKGISPNTLTYNSLINGHCRFGLLEEGIELVKTLAGSSMELDSFTISSIICGYCSKGDIQGLFTKGRMEEARNIIRDMLQHGEVVDLINKAGDEMNFESLANYIKLVCEEGRIQEVISILSDVGSKIFSSWWSKNSSIVKEVKQHFVGVDGYHFLQQNSLDYDFETYYSFIAALCSNERLLEQTHMESRSNSEGDLQVTLEESLENRRKSSNFEGDL</sequence>
<dbReference type="Pfam" id="PF01535">
    <property type="entry name" value="PPR"/>
    <property type="match status" value="2"/>
</dbReference>
<feature type="repeat" description="PPR" evidence="2">
    <location>
        <begin position="27"/>
        <end position="61"/>
    </location>
</feature>
<evidence type="ECO:0008006" key="6">
    <source>
        <dbReference type="Google" id="ProtNLM"/>
    </source>
</evidence>
<dbReference type="PANTHER" id="PTHR47933">
    <property type="entry name" value="PENTATRICOPEPTIDE REPEAT-CONTAINING PROTEIN 1, MITOCHONDRIAL"/>
    <property type="match status" value="1"/>
</dbReference>
<dbReference type="Gene3D" id="1.25.40.10">
    <property type="entry name" value="Tetratricopeptide repeat domain"/>
    <property type="match status" value="1"/>
</dbReference>
<proteinExistence type="predicted"/>
<evidence type="ECO:0000256" key="1">
    <source>
        <dbReference type="ARBA" id="ARBA00022737"/>
    </source>
</evidence>
<dbReference type="NCBIfam" id="TIGR00756">
    <property type="entry name" value="PPR"/>
    <property type="match status" value="2"/>
</dbReference>
<feature type="region of interest" description="Disordered" evidence="3">
    <location>
        <begin position="241"/>
        <end position="272"/>
    </location>
</feature>
<keyword evidence="1" id="KW-0677">Repeat</keyword>
<dbReference type="InterPro" id="IPR051240">
    <property type="entry name" value="Mito_RNA-Proc/Resp"/>
</dbReference>
<evidence type="ECO:0000313" key="5">
    <source>
        <dbReference type="Proteomes" id="UP001412067"/>
    </source>
</evidence>
<comment type="caution">
    <text evidence="4">The sequence shown here is derived from an EMBL/GenBank/DDBJ whole genome shotgun (WGS) entry which is preliminary data.</text>
</comment>
<reference evidence="4 5" key="1">
    <citation type="journal article" date="2022" name="Nat. Plants">
        <title>Genomes of leafy and leafless Platanthera orchids illuminate the evolution of mycoheterotrophy.</title>
        <authorList>
            <person name="Li M.H."/>
            <person name="Liu K.W."/>
            <person name="Li Z."/>
            <person name="Lu H.C."/>
            <person name="Ye Q.L."/>
            <person name="Zhang D."/>
            <person name="Wang J.Y."/>
            <person name="Li Y.F."/>
            <person name="Zhong Z.M."/>
            <person name="Liu X."/>
            <person name="Yu X."/>
            <person name="Liu D.K."/>
            <person name="Tu X.D."/>
            <person name="Liu B."/>
            <person name="Hao Y."/>
            <person name="Liao X.Y."/>
            <person name="Jiang Y.T."/>
            <person name="Sun W.H."/>
            <person name="Chen J."/>
            <person name="Chen Y.Q."/>
            <person name="Ai Y."/>
            <person name="Zhai J.W."/>
            <person name="Wu S.S."/>
            <person name="Zhou Z."/>
            <person name="Hsiao Y.Y."/>
            <person name="Wu W.L."/>
            <person name="Chen Y.Y."/>
            <person name="Lin Y.F."/>
            <person name="Hsu J.L."/>
            <person name="Li C.Y."/>
            <person name="Wang Z.W."/>
            <person name="Zhao X."/>
            <person name="Zhong W.Y."/>
            <person name="Ma X.K."/>
            <person name="Ma L."/>
            <person name="Huang J."/>
            <person name="Chen G.Z."/>
            <person name="Huang M.Z."/>
            <person name="Huang L."/>
            <person name="Peng D.H."/>
            <person name="Luo Y.B."/>
            <person name="Zou S.Q."/>
            <person name="Chen S.P."/>
            <person name="Lan S."/>
            <person name="Tsai W.C."/>
            <person name="Van de Peer Y."/>
            <person name="Liu Z.J."/>
        </authorList>
    </citation>
    <scope>NUCLEOTIDE SEQUENCE [LARGE SCALE GENOMIC DNA]</scope>
    <source>
        <strain evidence="4">Lor288</strain>
    </source>
</reference>
<protein>
    <recommendedName>
        <fullName evidence="6">Pentatricopeptide repeat-containing protein</fullName>
    </recommendedName>
</protein>
<dbReference type="Proteomes" id="UP001412067">
    <property type="component" value="Unassembled WGS sequence"/>
</dbReference>
<dbReference type="Pfam" id="PF13041">
    <property type="entry name" value="PPR_2"/>
    <property type="match status" value="1"/>
</dbReference>
<dbReference type="PANTHER" id="PTHR47933:SF45">
    <property type="entry name" value="PENTACOTRIPEPTIDE-REPEAT REGION OF PRORP DOMAIN-CONTAINING PROTEIN"/>
    <property type="match status" value="1"/>
</dbReference>
<evidence type="ECO:0000256" key="2">
    <source>
        <dbReference type="PROSITE-ProRule" id="PRU00708"/>
    </source>
</evidence>
<dbReference type="InterPro" id="IPR011990">
    <property type="entry name" value="TPR-like_helical_dom_sf"/>
</dbReference>
<feature type="repeat" description="PPR" evidence="2">
    <location>
        <begin position="62"/>
        <end position="96"/>
    </location>
</feature>
<dbReference type="InterPro" id="IPR002885">
    <property type="entry name" value="PPR_rpt"/>
</dbReference>
<accession>A0ABR2MJ78</accession>
<keyword evidence="5" id="KW-1185">Reference proteome</keyword>
<name>A0ABR2MJ78_9ASPA</name>
<evidence type="ECO:0000313" key="4">
    <source>
        <dbReference type="EMBL" id="KAK8964229.1"/>
    </source>
</evidence>
<dbReference type="EMBL" id="JBBWWR010000007">
    <property type="protein sequence ID" value="KAK8964229.1"/>
    <property type="molecule type" value="Genomic_DNA"/>
</dbReference>
<dbReference type="PROSITE" id="PS51375">
    <property type="entry name" value="PPR"/>
    <property type="match status" value="2"/>
</dbReference>
<gene>
    <name evidence="4" type="ORF">KSP40_PGU004917</name>
</gene>